<gene>
    <name evidence="1" type="ORF">GE061_002528</name>
</gene>
<name>A0A8S9X756_APOLU</name>
<accession>A0A8S9X756</accession>
<sequence>MAPREQEQLASERKIIAYRPRLGKKAMNQIHKTSTLAKVKSIHCSRGRSDLLALEKRLTILTSGETFLIENIMSNNRHVA</sequence>
<protein>
    <submittedName>
        <fullName evidence="1">Uncharacterized protein</fullName>
    </submittedName>
</protein>
<evidence type="ECO:0000313" key="1">
    <source>
        <dbReference type="EMBL" id="KAF6204188.1"/>
    </source>
</evidence>
<proteinExistence type="predicted"/>
<dbReference type="EMBL" id="WIXP02000010">
    <property type="protein sequence ID" value="KAF6204188.1"/>
    <property type="molecule type" value="Genomic_DNA"/>
</dbReference>
<evidence type="ECO:0000313" key="2">
    <source>
        <dbReference type="Proteomes" id="UP000466442"/>
    </source>
</evidence>
<organism evidence="1 2">
    <name type="scientific">Apolygus lucorum</name>
    <name type="common">Small green plant bug</name>
    <name type="synonym">Lygocoris lucorum</name>
    <dbReference type="NCBI Taxonomy" id="248454"/>
    <lineage>
        <taxon>Eukaryota</taxon>
        <taxon>Metazoa</taxon>
        <taxon>Ecdysozoa</taxon>
        <taxon>Arthropoda</taxon>
        <taxon>Hexapoda</taxon>
        <taxon>Insecta</taxon>
        <taxon>Pterygota</taxon>
        <taxon>Neoptera</taxon>
        <taxon>Paraneoptera</taxon>
        <taxon>Hemiptera</taxon>
        <taxon>Heteroptera</taxon>
        <taxon>Panheteroptera</taxon>
        <taxon>Cimicomorpha</taxon>
        <taxon>Miridae</taxon>
        <taxon>Mirini</taxon>
        <taxon>Apolygus</taxon>
    </lineage>
</organism>
<comment type="caution">
    <text evidence="1">The sequence shown here is derived from an EMBL/GenBank/DDBJ whole genome shotgun (WGS) entry which is preliminary data.</text>
</comment>
<dbReference type="Proteomes" id="UP000466442">
    <property type="component" value="Unassembled WGS sequence"/>
</dbReference>
<keyword evidence="2" id="KW-1185">Reference proteome</keyword>
<reference evidence="1" key="1">
    <citation type="journal article" date="2021" name="Mol. Ecol. Resour.">
        <title>Apolygus lucorum genome provides insights into omnivorousness and mesophyll feeding.</title>
        <authorList>
            <person name="Liu Y."/>
            <person name="Liu H."/>
            <person name="Wang H."/>
            <person name="Huang T."/>
            <person name="Liu B."/>
            <person name="Yang B."/>
            <person name="Yin L."/>
            <person name="Li B."/>
            <person name="Zhang Y."/>
            <person name="Zhang S."/>
            <person name="Jiang F."/>
            <person name="Zhang X."/>
            <person name="Ren Y."/>
            <person name="Wang B."/>
            <person name="Wang S."/>
            <person name="Lu Y."/>
            <person name="Wu K."/>
            <person name="Fan W."/>
            <person name="Wang G."/>
        </authorList>
    </citation>
    <scope>NUCLEOTIDE SEQUENCE</scope>
    <source>
        <strain evidence="1">12Hb</strain>
    </source>
</reference>
<dbReference type="AlphaFoldDB" id="A0A8S9X756"/>